<accession>A0ABU3VMF8</accession>
<evidence type="ECO:0000259" key="2">
    <source>
        <dbReference type="Pfam" id="PF05378"/>
    </source>
</evidence>
<dbReference type="InterPro" id="IPR008040">
    <property type="entry name" value="Hydant_A_N"/>
</dbReference>
<evidence type="ECO:0000313" key="4">
    <source>
        <dbReference type="Proteomes" id="UP001272052"/>
    </source>
</evidence>
<organism evidence="3 4">
    <name type="scientific">Methanimicrococcus hacksteinii</name>
    <dbReference type="NCBI Taxonomy" id="3028293"/>
    <lineage>
        <taxon>Archaea</taxon>
        <taxon>Methanobacteriati</taxon>
        <taxon>Methanobacteriota</taxon>
        <taxon>Stenosarchaea group</taxon>
        <taxon>Methanomicrobia</taxon>
        <taxon>Methanosarcinales</taxon>
        <taxon>Methanosarcinaceae</taxon>
        <taxon>Methanimicrococcus</taxon>
    </lineage>
</organism>
<evidence type="ECO:0000259" key="1">
    <source>
        <dbReference type="Pfam" id="PF01968"/>
    </source>
</evidence>
<dbReference type="InterPro" id="IPR043129">
    <property type="entry name" value="ATPase_NBD"/>
</dbReference>
<feature type="domain" description="Hydantoinase A/oxoprolinase" evidence="1">
    <location>
        <begin position="195"/>
        <end position="343"/>
    </location>
</feature>
<keyword evidence="4" id="KW-1185">Reference proteome</keyword>
<reference evidence="3 4" key="1">
    <citation type="submission" date="2023-06" db="EMBL/GenBank/DDBJ databases">
        <title>Genome sequence of Methanimicrococcus sp. At1.</title>
        <authorList>
            <person name="Protasov E."/>
            <person name="Platt K."/>
            <person name="Poehlein A."/>
            <person name="Daniel R."/>
            <person name="Brune A."/>
        </authorList>
    </citation>
    <scope>NUCLEOTIDE SEQUENCE [LARGE SCALE GENOMIC DNA]</scope>
    <source>
        <strain evidence="3 4">At1</strain>
    </source>
</reference>
<evidence type="ECO:0008006" key="5">
    <source>
        <dbReference type="Google" id="ProtNLM"/>
    </source>
</evidence>
<dbReference type="EMBL" id="JAWDKC010000003">
    <property type="protein sequence ID" value="MDV0444588.1"/>
    <property type="molecule type" value="Genomic_DNA"/>
</dbReference>
<proteinExistence type="predicted"/>
<dbReference type="SUPFAM" id="SSF53067">
    <property type="entry name" value="Actin-like ATPase domain"/>
    <property type="match status" value="1"/>
</dbReference>
<dbReference type="InterPro" id="IPR045079">
    <property type="entry name" value="Oxoprolinase-like"/>
</dbReference>
<gene>
    <name evidence="3" type="ORF">MmiAt1_01160</name>
</gene>
<dbReference type="Pfam" id="PF05378">
    <property type="entry name" value="Hydant_A_N"/>
    <property type="match status" value="1"/>
</dbReference>
<evidence type="ECO:0000313" key="3">
    <source>
        <dbReference type="EMBL" id="MDV0444588.1"/>
    </source>
</evidence>
<name>A0ABU3VMF8_9EURY</name>
<dbReference type="PANTHER" id="PTHR11365:SF2">
    <property type="entry name" value="5-OXOPROLINASE"/>
    <property type="match status" value="1"/>
</dbReference>
<dbReference type="InterPro" id="IPR002821">
    <property type="entry name" value="Hydantoinase_A"/>
</dbReference>
<dbReference type="Proteomes" id="UP001272052">
    <property type="component" value="Unassembled WGS sequence"/>
</dbReference>
<feature type="domain" description="Hydantoinase/oxoprolinase N-terminal" evidence="2">
    <location>
        <begin position="22"/>
        <end position="174"/>
    </location>
</feature>
<sequence>MKTFAVKQYFRRLILLSNNISLGIDAGGTYTDAALVNMDDHRILQSEKALTTYPNPLGGIQDVLDKLDPEILKQTRLLSVSTTFATNTILEKNGAPVALILIGTQKVPEHLRDNCVVVKGGHNYRGVENEELDLDGIREYVLSVKDKVSAFAVSSFYSILNPDHEKAARSLIHELTGYPVVCGYELAHALGAYERGVTAYLNASLLPVARMFLEAVAEETKRRGMNVKTTMLKCNGAVAMFSEVMERPVETIFSGPAASVLGASFLSGKETCLAIDVGGTSTDVSMIEDGIPQISDLGATVGGWKTKVRAIKMETIAAGGDSHIWVDAGNILEARAPSVKIGPRRVIPLCRAAIMYPELSETIKNHWTPHNMSLNEFFQKTTLLLKSGYEAVNLSPEEIKVYQKIPSVPVFADDLDWKDFGGEIQFEIIEALVNKRLIQLIGFTPTDVLHVTGEFEEWDADAAQLGARKLAEIFSMAKEDFCRFMKRKFAKIMAVETVLFLNDTFSREELNAFMDKFGKGYGSSSAGDSYMRFKIDIPIILIGAPVRCFIPELEEFLDAEIIAPEHYAVGNAVGCLAGKLARRIETRIDVESKEEENGDWTIRYTVYTNDGQRSFSNKNGAVQYAETYAKKDIYKYMAENDIKENDVEIHVKTKEMIYDPQKPPVQIEVLIEGFAENKV</sequence>
<dbReference type="Pfam" id="PF01968">
    <property type="entry name" value="Hydantoinase_A"/>
    <property type="match status" value="1"/>
</dbReference>
<dbReference type="PANTHER" id="PTHR11365">
    <property type="entry name" value="5-OXOPROLINASE RELATED"/>
    <property type="match status" value="1"/>
</dbReference>
<comment type="caution">
    <text evidence="3">The sequence shown here is derived from an EMBL/GenBank/DDBJ whole genome shotgun (WGS) entry which is preliminary data.</text>
</comment>
<protein>
    <recommendedName>
        <fullName evidence="5">Hydantoinase/oxoprolinase</fullName>
    </recommendedName>
</protein>